<dbReference type="RefSeq" id="WP_073148801.1">
    <property type="nucleotide sequence ID" value="NZ_FQYY01000003.1"/>
</dbReference>
<evidence type="ECO:0000256" key="4">
    <source>
        <dbReference type="SAM" id="Coils"/>
    </source>
</evidence>
<reference evidence="6 7" key="1">
    <citation type="submission" date="2016-11" db="EMBL/GenBank/DDBJ databases">
        <authorList>
            <person name="Jaros S."/>
            <person name="Januszkiewicz K."/>
            <person name="Wedrychowicz H."/>
        </authorList>
    </citation>
    <scope>NUCLEOTIDE SEQUENCE [LARGE SCALE GENOMIC DNA]</scope>
    <source>
        <strain evidence="6 7">DSM 21425</strain>
    </source>
</reference>
<dbReference type="PANTHER" id="PTHR30408">
    <property type="entry name" value="TYPE-1 RESTRICTION ENZYME ECOKI SPECIFICITY PROTEIN"/>
    <property type="match status" value="1"/>
</dbReference>
<dbReference type="Proteomes" id="UP000184225">
    <property type="component" value="Unassembled WGS sequence"/>
</dbReference>
<dbReference type="EMBL" id="FQYY01000003">
    <property type="protein sequence ID" value="SHI60960.1"/>
    <property type="molecule type" value="Genomic_DNA"/>
</dbReference>
<feature type="domain" description="Type I restriction modification DNA specificity" evidence="5">
    <location>
        <begin position="19"/>
        <end position="188"/>
    </location>
</feature>
<feature type="coiled-coil region" evidence="4">
    <location>
        <begin position="169"/>
        <end position="196"/>
    </location>
</feature>
<keyword evidence="2" id="KW-0680">Restriction system</keyword>
<dbReference type="AlphaFoldDB" id="A0A1M6CIU8"/>
<dbReference type="InterPro" id="IPR044946">
    <property type="entry name" value="Restrct_endonuc_typeI_TRD_sf"/>
</dbReference>
<evidence type="ECO:0000256" key="2">
    <source>
        <dbReference type="ARBA" id="ARBA00022747"/>
    </source>
</evidence>
<evidence type="ECO:0000256" key="1">
    <source>
        <dbReference type="ARBA" id="ARBA00010923"/>
    </source>
</evidence>
<dbReference type="Pfam" id="PF01420">
    <property type="entry name" value="Methylase_S"/>
    <property type="match status" value="1"/>
</dbReference>
<gene>
    <name evidence="6" type="ORF">SAMN04488096_10319</name>
</gene>
<evidence type="ECO:0000256" key="3">
    <source>
        <dbReference type="ARBA" id="ARBA00023125"/>
    </source>
</evidence>
<dbReference type="STRING" id="579105.SAMN04488096_10319"/>
<dbReference type="InterPro" id="IPR052021">
    <property type="entry name" value="Type-I_RS_S_subunit"/>
</dbReference>
<sequence length="397" mass="46107">MQKEKQLVPKLRFSEFEGEWEKIKLEKICKFFSGGTPTSSNKNFYTGSIPFIGSGNIFDSKVDKYINEDALKSSSAKLVEEGDILYALYGANSGDVSISKIAGAINQAILCIRTEENKNFLYQRLSYKKTSIVNTYLQGGQGNLSAKIVKKISVNFPPLPEQQKIADFLSAVDNRIQNLEKKKELLEQYKKGITQKIFKQEIRFKDDDGKAFPEWEEKKLGYYFVERKEKGLENYPLYSLTIEDGVIPKSKRYEREFLVGDTKDAYKVMYKNDFAFNPMNLRFGALKRFKGDIMINVSKYYNIFYCNEKGSANFFDYYLTSYNMIQYYNKMATGTLEEKKRVHYHEFIKFKKLIPSLKEQIKIANFLSAIDKNIELVNTKIEQTKGYKKGLLQQMFV</sequence>
<proteinExistence type="inferred from homology"/>
<keyword evidence="7" id="KW-1185">Reference proteome</keyword>
<comment type="similarity">
    <text evidence="1">Belongs to the type-I restriction system S methylase family.</text>
</comment>
<evidence type="ECO:0000259" key="5">
    <source>
        <dbReference type="Pfam" id="PF01420"/>
    </source>
</evidence>
<dbReference type="Gene3D" id="1.10.287.1120">
    <property type="entry name" value="Bipartite methylase S protein"/>
    <property type="match status" value="1"/>
</dbReference>
<keyword evidence="3" id="KW-0238">DNA-binding</keyword>
<dbReference type="GO" id="GO:0003677">
    <property type="term" value="F:DNA binding"/>
    <property type="evidence" value="ECO:0007669"/>
    <property type="project" value="UniProtKB-KW"/>
</dbReference>
<dbReference type="CDD" id="cd17515">
    <property type="entry name" value="RMtype1_S_MjaORF132P_Sau1132ORF3780P-TRD1-CR1_like"/>
    <property type="match status" value="1"/>
</dbReference>
<organism evidence="6 7">
    <name type="scientific">Mesonia phycicola</name>
    <dbReference type="NCBI Taxonomy" id="579105"/>
    <lineage>
        <taxon>Bacteria</taxon>
        <taxon>Pseudomonadati</taxon>
        <taxon>Bacteroidota</taxon>
        <taxon>Flavobacteriia</taxon>
        <taxon>Flavobacteriales</taxon>
        <taxon>Flavobacteriaceae</taxon>
        <taxon>Mesonia</taxon>
    </lineage>
</organism>
<dbReference type="SUPFAM" id="SSF116734">
    <property type="entry name" value="DNA methylase specificity domain"/>
    <property type="match status" value="2"/>
</dbReference>
<dbReference type="Gene3D" id="3.90.220.20">
    <property type="entry name" value="DNA methylase specificity domains"/>
    <property type="match status" value="2"/>
</dbReference>
<name>A0A1M6CIU8_9FLAO</name>
<protein>
    <submittedName>
        <fullName evidence="6">Type I restriction enzyme, S subunit</fullName>
    </submittedName>
</protein>
<accession>A0A1M6CIU8</accession>
<dbReference type="OrthoDB" id="667970at2"/>
<dbReference type="PANTHER" id="PTHR30408:SF12">
    <property type="entry name" value="TYPE I RESTRICTION ENZYME MJAVIII SPECIFICITY SUBUNIT"/>
    <property type="match status" value="1"/>
</dbReference>
<evidence type="ECO:0000313" key="6">
    <source>
        <dbReference type="EMBL" id="SHI60960.1"/>
    </source>
</evidence>
<keyword evidence="4" id="KW-0175">Coiled coil</keyword>
<evidence type="ECO:0000313" key="7">
    <source>
        <dbReference type="Proteomes" id="UP000184225"/>
    </source>
</evidence>
<dbReference type="GO" id="GO:0009307">
    <property type="term" value="P:DNA restriction-modification system"/>
    <property type="evidence" value="ECO:0007669"/>
    <property type="project" value="UniProtKB-KW"/>
</dbReference>
<dbReference type="InterPro" id="IPR000055">
    <property type="entry name" value="Restrct_endonuc_typeI_TRD"/>
</dbReference>